<evidence type="ECO:0000313" key="2">
    <source>
        <dbReference type="Proteomes" id="UP000238274"/>
    </source>
</evidence>
<organism evidence="1 2">
    <name type="scientific">Puccinia striiformis</name>
    <dbReference type="NCBI Taxonomy" id="27350"/>
    <lineage>
        <taxon>Eukaryota</taxon>
        <taxon>Fungi</taxon>
        <taxon>Dikarya</taxon>
        <taxon>Basidiomycota</taxon>
        <taxon>Pucciniomycotina</taxon>
        <taxon>Pucciniomycetes</taxon>
        <taxon>Pucciniales</taxon>
        <taxon>Pucciniaceae</taxon>
        <taxon>Puccinia</taxon>
    </lineage>
</organism>
<reference evidence="2" key="3">
    <citation type="journal article" date="2018" name="Mol. Plant Microbe Interact.">
        <title>Genome sequence resources for the wheat stripe rust pathogen (Puccinia striiformis f. sp. tritici) and the barley stripe rust pathogen (Puccinia striiformis f. sp. hordei).</title>
        <authorList>
            <person name="Xia C."/>
            <person name="Wang M."/>
            <person name="Yin C."/>
            <person name="Cornejo O.E."/>
            <person name="Hulbert S.H."/>
            <person name="Chen X."/>
        </authorList>
    </citation>
    <scope>NUCLEOTIDE SEQUENCE [LARGE SCALE GENOMIC DNA]</scope>
    <source>
        <strain evidence="2">93TX-2</strain>
    </source>
</reference>
<protein>
    <submittedName>
        <fullName evidence="1">Uncharacterized protein</fullName>
    </submittedName>
</protein>
<gene>
    <name evidence="1" type="ORF">PSHT_12500</name>
</gene>
<dbReference type="Proteomes" id="UP000238274">
    <property type="component" value="Unassembled WGS sequence"/>
</dbReference>
<dbReference type="PANTHER" id="PTHR33266">
    <property type="entry name" value="CHROMOSOME 15, WHOLE GENOME SHOTGUN SEQUENCE"/>
    <property type="match status" value="1"/>
</dbReference>
<sequence>MPRFFPSVPNLTRCQRRYKYRKGRQRTQFRNPPARRESGFDLDSGIEEGWSSKEVLGERFQSGRLQLLTREFDFAAHSESIDQKPHTVAEKFVFKNLIGIALRRVAEIRHIRGSIRRGWLHPIELPLVNHSPQTLALIEDGFTSEYLQSEKIVTSILARLSKYAKAWDPVKHFTPFASINGPTDWENLPSNGAVWWHLCGAICLHPPNSGRYPRQSSAADQMLPNNFTNLQQYYFQTFVAIFRVITHFFCAQSPSKPEAERLAEWNTYIKFDSTKRFAYDHMRKSTGFIKNPDLKVVLALDEARALLDKADPPHQLSFYHGICSALRTLPAKHNFFATFSDTTSNVADFGHPAQSNPDQILEDKSFEFAQQNQILESKAASDLTEIALQALLCCSIPPQSQNLSQSQILALLGSTIQPKLHMTASLNSKLIASHGAVCYHISQNRKLIESGYPSQFPFATAANAFLASNDTYFIACIDAMTLIVRQGRIPPGQSGELASRIILLRAMHNAMRISNKGTNIPYGCLVPLVNFLKVLTGLEETELQLGSISDEHRARLLRYGHIFWNHFNEIEYTPNSANFLELLYQGLAVQCKPLQTGLDQLFTIYLKSDPESHLTEENVTFCGIQVKNRISNINVTSAARNWTPQRADIKLKQANPYLIIFISLKTKPRNDTLLVDPARASLLFHGLNSIRCLTPDMVAALEQLIITEQQESKRIQNRH</sequence>
<reference evidence="1 2" key="1">
    <citation type="submission" date="2017-12" db="EMBL/GenBank/DDBJ databases">
        <title>Gene loss provides genomic basis for host adaptation in cereal stripe rust fungi.</title>
        <authorList>
            <person name="Xia C."/>
        </authorList>
    </citation>
    <scope>NUCLEOTIDE SEQUENCE [LARGE SCALE GENOMIC DNA]</scope>
    <source>
        <strain evidence="1 2">93TX-2</strain>
    </source>
</reference>
<dbReference type="VEuPathDB" id="FungiDB:PSTT_15679"/>
<dbReference type="PANTHER" id="PTHR33266:SF1">
    <property type="entry name" value="F-BOX DOMAIN-CONTAINING PROTEIN"/>
    <property type="match status" value="1"/>
</dbReference>
<name>A0A2S4UW76_9BASI</name>
<accession>A0A2S4UW76</accession>
<dbReference type="VEuPathDB" id="FungiDB:PSHT_12500"/>
<dbReference type="OrthoDB" id="107110at2759"/>
<keyword evidence="2" id="KW-1185">Reference proteome</keyword>
<dbReference type="EMBL" id="PKSM01000230">
    <property type="protein sequence ID" value="POW01523.1"/>
    <property type="molecule type" value="Genomic_DNA"/>
</dbReference>
<dbReference type="AlphaFoldDB" id="A0A2S4UW76"/>
<reference evidence="2" key="2">
    <citation type="journal article" date="2018" name="BMC Genomics">
        <title>Genomic insights into host adaptation between the wheat stripe rust pathogen (Puccinia striiformis f. sp. tritici) and the barley stripe rust pathogen (Puccinia striiformis f. sp. hordei).</title>
        <authorList>
            <person name="Xia C."/>
            <person name="Wang M."/>
            <person name="Yin C."/>
            <person name="Cornejo O.E."/>
            <person name="Hulbert S.H."/>
            <person name="Chen X."/>
        </authorList>
    </citation>
    <scope>NUCLEOTIDE SEQUENCE [LARGE SCALE GENOMIC DNA]</scope>
    <source>
        <strain evidence="2">93TX-2</strain>
    </source>
</reference>
<proteinExistence type="predicted"/>
<comment type="caution">
    <text evidence="1">The sequence shown here is derived from an EMBL/GenBank/DDBJ whole genome shotgun (WGS) entry which is preliminary data.</text>
</comment>
<evidence type="ECO:0000313" key="1">
    <source>
        <dbReference type="EMBL" id="POW01523.1"/>
    </source>
</evidence>